<dbReference type="GO" id="GO:0030154">
    <property type="term" value="P:cell differentiation"/>
    <property type="evidence" value="ECO:0007669"/>
    <property type="project" value="UniProtKB-ARBA"/>
</dbReference>
<feature type="compositionally biased region" description="Polar residues" evidence="7">
    <location>
        <begin position="723"/>
        <end position="739"/>
    </location>
</feature>
<evidence type="ECO:0000313" key="9">
    <source>
        <dbReference type="EMBL" id="CAG5896652.1"/>
    </source>
</evidence>
<keyword evidence="4" id="KW-0804">Transcription</keyword>
<dbReference type="PROSITE" id="PS00658">
    <property type="entry name" value="FORK_HEAD_2"/>
    <property type="match status" value="2"/>
</dbReference>
<dbReference type="InterPro" id="IPR036390">
    <property type="entry name" value="WH_DNA-bd_sf"/>
</dbReference>
<keyword evidence="2" id="KW-0805">Transcription regulation</keyword>
<dbReference type="Gene3D" id="1.10.10.10">
    <property type="entry name" value="Winged helix-like DNA-binding domain superfamily/Winged helix DNA-binding domain"/>
    <property type="match status" value="2"/>
</dbReference>
<evidence type="ECO:0000313" key="10">
    <source>
        <dbReference type="Proteomes" id="UP000677803"/>
    </source>
</evidence>
<keyword evidence="5 6" id="KW-0539">Nucleus</keyword>
<dbReference type="GO" id="GO:0048731">
    <property type="term" value="P:system development"/>
    <property type="evidence" value="ECO:0007669"/>
    <property type="project" value="UniProtKB-ARBA"/>
</dbReference>
<dbReference type="FunFam" id="1.10.10.10:FF:000071">
    <property type="entry name" value="Forkhead box F1"/>
    <property type="match status" value="1"/>
</dbReference>
<reference evidence="9" key="1">
    <citation type="submission" date="2021-05" db="EMBL/GenBank/DDBJ databases">
        <authorList>
            <person name="Tigano A."/>
        </authorList>
    </citation>
    <scope>NUCLEOTIDE SEQUENCE</scope>
</reference>
<dbReference type="GO" id="GO:0000978">
    <property type="term" value="F:RNA polymerase II cis-regulatory region sequence-specific DNA binding"/>
    <property type="evidence" value="ECO:0007669"/>
    <property type="project" value="TreeGrafter"/>
</dbReference>
<comment type="subcellular location">
    <subcellularLocation>
        <location evidence="1 6">Nucleus</location>
    </subcellularLocation>
</comment>
<dbReference type="InterPro" id="IPR030456">
    <property type="entry name" value="TF_fork_head_CS_2"/>
</dbReference>
<evidence type="ECO:0000256" key="7">
    <source>
        <dbReference type="SAM" id="MobiDB-lite"/>
    </source>
</evidence>
<dbReference type="InterPro" id="IPR036388">
    <property type="entry name" value="WH-like_DNA-bd_sf"/>
</dbReference>
<feature type="DNA-binding region" description="Fork-head" evidence="6">
    <location>
        <begin position="133"/>
        <end position="227"/>
    </location>
</feature>
<dbReference type="SMART" id="SM00339">
    <property type="entry name" value="FH"/>
    <property type="match status" value="2"/>
</dbReference>
<protein>
    <submittedName>
        <fullName evidence="9">(Atlantic silverside) hypothetical protein</fullName>
    </submittedName>
</protein>
<proteinExistence type="predicted"/>
<dbReference type="InterPro" id="IPR001766">
    <property type="entry name" value="Fork_head_dom"/>
</dbReference>
<evidence type="ECO:0000259" key="8">
    <source>
        <dbReference type="PROSITE" id="PS50039"/>
    </source>
</evidence>
<dbReference type="GO" id="GO:0000981">
    <property type="term" value="F:DNA-binding transcription factor activity, RNA polymerase II-specific"/>
    <property type="evidence" value="ECO:0007669"/>
    <property type="project" value="TreeGrafter"/>
</dbReference>
<dbReference type="PANTHER" id="PTHR46262">
    <property type="entry name" value="FORKHEAD BOX PROTEIN BINIOU"/>
    <property type="match status" value="1"/>
</dbReference>
<evidence type="ECO:0000256" key="5">
    <source>
        <dbReference type="ARBA" id="ARBA00023242"/>
    </source>
</evidence>
<evidence type="ECO:0000256" key="6">
    <source>
        <dbReference type="PROSITE-ProRule" id="PRU00089"/>
    </source>
</evidence>
<feature type="domain" description="Fork-head" evidence="8">
    <location>
        <begin position="580"/>
        <end position="674"/>
    </location>
</feature>
<dbReference type="SUPFAM" id="SSF46785">
    <property type="entry name" value="Winged helix' DNA-binding domain"/>
    <property type="match status" value="2"/>
</dbReference>
<dbReference type="PRINTS" id="PR00053">
    <property type="entry name" value="FORKHEAD"/>
</dbReference>
<dbReference type="GO" id="GO:0009887">
    <property type="term" value="P:animal organ morphogenesis"/>
    <property type="evidence" value="ECO:0007669"/>
    <property type="project" value="TreeGrafter"/>
</dbReference>
<dbReference type="OrthoDB" id="5954824at2759"/>
<dbReference type="PROSITE" id="PS00657">
    <property type="entry name" value="FORK_HEAD_1"/>
    <property type="match status" value="2"/>
</dbReference>
<feature type="compositionally biased region" description="Low complexity" evidence="7">
    <location>
        <begin position="695"/>
        <end position="711"/>
    </location>
</feature>
<gene>
    <name evidence="9" type="ORF">MMEN_LOCUS7720</name>
</gene>
<dbReference type="CDD" id="cd20044">
    <property type="entry name" value="FH_FOXC1"/>
    <property type="match status" value="1"/>
</dbReference>
<dbReference type="PANTHER" id="PTHR46262:SF3">
    <property type="entry name" value="FORKHEAD BOX PROTEIN F2"/>
    <property type="match status" value="1"/>
</dbReference>
<feature type="DNA-binding region" description="Fork-head" evidence="6">
    <location>
        <begin position="580"/>
        <end position="674"/>
    </location>
</feature>
<dbReference type="GO" id="GO:0005634">
    <property type="term" value="C:nucleus"/>
    <property type="evidence" value="ECO:0007669"/>
    <property type="project" value="UniProtKB-SubCell"/>
</dbReference>
<keyword evidence="3 6" id="KW-0238">DNA-binding</keyword>
<feature type="region of interest" description="Disordered" evidence="7">
    <location>
        <begin position="684"/>
        <end position="813"/>
    </location>
</feature>
<feature type="compositionally biased region" description="Polar residues" evidence="7">
    <location>
        <begin position="779"/>
        <end position="801"/>
    </location>
</feature>
<dbReference type="AlphaFoldDB" id="A0A8S4AQM0"/>
<feature type="domain" description="Fork-head" evidence="8">
    <location>
        <begin position="133"/>
        <end position="227"/>
    </location>
</feature>
<organism evidence="9 10">
    <name type="scientific">Menidia menidia</name>
    <name type="common">Atlantic silverside</name>
    <dbReference type="NCBI Taxonomy" id="238744"/>
    <lineage>
        <taxon>Eukaryota</taxon>
        <taxon>Metazoa</taxon>
        <taxon>Chordata</taxon>
        <taxon>Craniata</taxon>
        <taxon>Vertebrata</taxon>
        <taxon>Euteleostomi</taxon>
        <taxon>Actinopterygii</taxon>
        <taxon>Neopterygii</taxon>
        <taxon>Teleostei</taxon>
        <taxon>Neoteleostei</taxon>
        <taxon>Acanthomorphata</taxon>
        <taxon>Ovalentaria</taxon>
        <taxon>Atherinomorphae</taxon>
        <taxon>Atheriniformes</taxon>
        <taxon>Atherinopsidae</taxon>
        <taxon>Menidiinae</taxon>
        <taxon>Menidia</taxon>
    </lineage>
</organism>
<evidence type="ECO:0000256" key="3">
    <source>
        <dbReference type="ARBA" id="ARBA00023125"/>
    </source>
</evidence>
<dbReference type="Proteomes" id="UP000677803">
    <property type="component" value="Unassembled WGS sequence"/>
</dbReference>
<evidence type="ECO:0000256" key="2">
    <source>
        <dbReference type="ARBA" id="ARBA00023015"/>
    </source>
</evidence>
<name>A0A8S4AQM0_9TELE</name>
<dbReference type="EMBL" id="CAJRST010007779">
    <property type="protein sequence ID" value="CAG5896652.1"/>
    <property type="molecule type" value="Genomic_DNA"/>
</dbReference>
<keyword evidence="10" id="KW-1185">Reference proteome</keyword>
<dbReference type="Pfam" id="PF00250">
    <property type="entry name" value="Forkhead"/>
    <property type="match status" value="2"/>
</dbReference>
<evidence type="ECO:0000256" key="1">
    <source>
        <dbReference type="ARBA" id="ARBA00004123"/>
    </source>
</evidence>
<dbReference type="GO" id="GO:0009888">
    <property type="term" value="P:tissue development"/>
    <property type="evidence" value="ECO:0007669"/>
    <property type="project" value="UniProtKB-ARBA"/>
</dbReference>
<feature type="compositionally biased region" description="Low complexity" evidence="7">
    <location>
        <begin position="746"/>
        <end position="770"/>
    </location>
</feature>
<evidence type="ECO:0000256" key="4">
    <source>
        <dbReference type="ARBA" id="ARBA00023163"/>
    </source>
</evidence>
<dbReference type="FunFam" id="1.10.10.10:FF:000016">
    <property type="entry name" value="Forkhead box protein I1"/>
    <property type="match status" value="1"/>
</dbReference>
<feature type="compositionally biased region" description="Basic and acidic residues" evidence="7">
    <location>
        <begin position="684"/>
        <end position="694"/>
    </location>
</feature>
<accession>A0A8S4AQM0</accession>
<dbReference type="PROSITE" id="PS50039">
    <property type="entry name" value="FORK_HEAD_3"/>
    <property type="match status" value="2"/>
</dbReference>
<sequence length="983" mass="107325">MDVMEGSLTSHLHTLISSPGCLGEGEVGGYLSYSAALRPASCLDPGQMGREQFLAISWRDLGEEGRFCGTEVRQKGANMTTEMTQPHLDPSLSVHSCPAAGALGSAVVSAQPVMESARDKGKKANSGLRRPEKPPYSYIALIVMAIQSSPAKRLTLSEIYQFLQARFPFFRGAYQGWKNSVRHNLSLNECFIKLPKGLGRPGKGHYWTIDPHSEFMFEDGSFRRRPRGFRRKCQGLKPMYRMMNGIGFGASMLPQNFDFQSPPGSLSCHNGYNLDLMGNAVPGGFEGLGGGQHGSHASSSPGSSYMSACQAASNADYCADSRSSPSQSSPVVAGALDCQPPYANTASHWTSSGLSSYIKQQSVASSSSSSAVHTGVPSYSLDQGYLHHNARDSSDISVGLSRYSSHSSAPVRDRKEFLLNLNGISSFHPNTGGSYYHQLQQHHQSIYQDVKPCVILECGQQLPTLYAWPDFPLDDPCAFGGGATLAAKRTKEFNCAKVMIKSEKKNMQARYSVSSPNSLGVVPYISSDPSYYRAAAGGGYTGMPAPMNMYSHAAHDQYPASMARAYGPYTPQPQPKDMVKPPYSYIALITMAIQNSPDKKVTLNGIYQFIMERFPFYRDNKQGWQNSIRHNLSLNECFVKVPRDDKKPGKGSYWTLDPDSYNMFENGSFLRRRRRFKKKDAIKEKEERLQKEVPPRQQQQQGREQEQAVQGSQPVRIQDIKTENGTVTPPQADSPSLSTVPKIESPDSSSSMSSGSPHSSIPSSRSIGLDSSDHHQHHGQASTQGFSVDNIMTSLRGSPQGATELGPGLTASSRTGIAPSLSLNYSPSQTSVYSSPCNQNSISTTSNATYHCNMQAMSLYAGDRSSHLAPNTTVDETLPDYSVTTTSSSLTHANLNSGQEGHHPHQGRLASWYLNQAGDLGHLGATYPAQQQNFHSVREMFESQRIGLNNSPVNGNNSCQMSFPPSQSIYRTSGAFVYDCSKF</sequence>
<dbReference type="InterPro" id="IPR047391">
    <property type="entry name" value="FOXC1/C2-like_FH"/>
</dbReference>
<comment type="caution">
    <text evidence="9">The sequence shown here is derived from an EMBL/GenBank/DDBJ whole genome shotgun (WGS) entry which is preliminary data.</text>
</comment>
<dbReference type="InterPro" id="IPR051770">
    <property type="entry name" value="Forkhead_box_regulator"/>
</dbReference>
<dbReference type="InterPro" id="IPR018122">
    <property type="entry name" value="TF_fork_head_CS_1"/>
</dbReference>